<name>A0ABQ4CE38_9ACTN</name>
<accession>A0ABQ4CE38</accession>
<dbReference type="Proteomes" id="UP000624325">
    <property type="component" value="Unassembled WGS sequence"/>
</dbReference>
<comment type="caution">
    <text evidence="2">The sequence shown here is derived from an EMBL/GenBank/DDBJ whole genome shotgun (WGS) entry which is preliminary data.</text>
</comment>
<proteinExistence type="predicted"/>
<feature type="compositionally biased region" description="Basic and acidic residues" evidence="1">
    <location>
        <begin position="8"/>
        <end position="17"/>
    </location>
</feature>
<evidence type="ECO:0000313" key="2">
    <source>
        <dbReference type="EMBL" id="GIF61039.1"/>
    </source>
</evidence>
<organism evidence="2 3">
    <name type="scientific">Asanoa iriomotensis</name>
    <dbReference type="NCBI Taxonomy" id="234613"/>
    <lineage>
        <taxon>Bacteria</taxon>
        <taxon>Bacillati</taxon>
        <taxon>Actinomycetota</taxon>
        <taxon>Actinomycetes</taxon>
        <taxon>Micromonosporales</taxon>
        <taxon>Micromonosporaceae</taxon>
        <taxon>Asanoa</taxon>
    </lineage>
</organism>
<feature type="region of interest" description="Disordered" evidence="1">
    <location>
        <begin position="1"/>
        <end position="35"/>
    </location>
</feature>
<evidence type="ECO:0000313" key="3">
    <source>
        <dbReference type="Proteomes" id="UP000624325"/>
    </source>
</evidence>
<dbReference type="EMBL" id="BONC01000086">
    <property type="protein sequence ID" value="GIF61039.1"/>
    <property type="molecule type" value="Genomic_DNA"/>
</dbReference>
<gene>
    <name evidence="2" type="ORF">Air01nite_71340</name>
</gene>
<keyword evidence="3" id="KW-1185">Reference proteome</keyword>
<sequence length="58" mass="6030">MHLQRAVVAEREGRDQPVAEDDARDGGGADGVDARVPARGHRVTTAAIAARVAVPGEK</sequence>
<reference evidence="2 3" key="1">
    <citation type="submission" date="2021-01" db="EMBL/GenBank/DDBJ databases">
        <title>Whole genome shotgun sequence of Asanoa iriomotensis NBRC 100142.</title>
        <authorList>
            <person name="Komaki H."/>
            <person name="Tamura T."/>
        </authorList>
    </citation>
    <scope>NUCLEOTIDE SEQUENCE [LARGE SCALE GENOMIC DNA]</scope>
    <source>
        <strain evidence="2 3">NBRC 100142</strain>
    </source>
</reference>
<protein>
    <submittedName>
        <fullName evidence="2">Uncharacterized protein</fullName>
    </submittedName>
</protein>
<evidence type="ECO:0000256" key="1">
    <source>
        <dbReference type="SAM" id="MobiDB-lite"/>
    </source>
</evidence>